<evidence type="ECO:0000313" key="4">
    <source>
        <dbReference type="EMBL" id="CAL2092344.1"/>
    </source>
</evidence>
<feature type="chain" id="PRO_5045471066" evidence="2">
    <location>
        <begin position="20"/>
        <end position="106"/>
    </location>
</feature>
<accession>A0ABP1EX23</accession>
<keyword evidence="1 2" id="KW-0732">Signal</keyword>
<reference evidence="4 5" key="1">
    <citation type="submission" date="2024-05" db="EMBL/GenBank/DDBJ databases">
        <authorList>
            <person name="Duchaud E."/>
        </authorList>
    </citation>
    <scope>NUCLEOTIDE SEQUENCE [LARGE SCALE GENOMIC DNA]</scope>
    <source>
        <strain evidence="4">Ena-SAMPLE-TAB-13-05-2024-13:56:06:370-140302</strain>
    </source>
</reference>
<name>A0ABP1EX23_9FLAO</name>
<feature type="domain" description="Secretion system C-terminal sorting" evidence="3">
    <location>
        <begin position="31"/>
        <end position="105"/>
    </location>
</feature>
<keyword evidence="5" id="KW-1185">Reference proteome</keyword>
<dbReference type="Proteomes" id="UP001497416">
    <property type="component" value="Unassembled WGS sequence"/>
</dbReference>
<protein>
    <submittedName>
        <fullName evidence="4">Por_Secre_tail domain-containing protein</fullName>
    </submittedName>
</protein>
<feature type="signal peptide" evidence="2">
    <location>
        <begin position="1"/>
        <end position="19"/>
    </location>
</feature>
<dbReference type="InterPro" id="IPR026444">
    <property type="entry name" value="Secre_tail"/>
</dbReference>
<comment type="caution">
    <text evidence="4">The sequence shown here is derived from an EMBL/GenBank/DDBJ whole genome shotgun (WGS) entry which is preliminary data.</text>
</comment>
<sequence length="106" mass="11994">MIKKLLFIFSVLCASVLFSQEKSVNKLVASPNPFYNSTTITFNSTTQQEVLISVRNVLGKTVYTKKLSAHKGKNELPFKRNNLSSGMYIYAIQTGKEVISKRFVIR</sequence>
<dbReference type="RefSeq" id="WP_348713330.1">
    <property type="nucleotide sequence ID" value="NZ_CAXIXW010000013.1"/>
</dbReference>
<dbReference type="NCBIfam" id="TIGR04183">
    <property type="entry name" value="Por_Secre_tail"/>
    <property type="match status" value="1"/>
</dbReference>
<evidence type="ECO:0000259" key="3">
    <source>
        <dbReference type="Pfam" id="PF18962"/>
    </source>
</evidence>
<gene>
    <name evidence="4" type="ORF">T190607A01A_40399</name>
</gene>
<evidence type="ECO:0000256" key="2">
    <source>
        <dbReference type="SAM" id="SignalP"/>
    </source>
</evidence>
<proteinExistence type="predicted"/>
<organism evidence="4 5">
    <name type="scientific">Tenacibaculum platacis</name>
    <dbReference type="NCBI Taxonomy" id="3137852"/>
    <lineage>
        <taxon>Bacteria</taxon>
        <taxon>Pseudomonadati</taxon>
        <taxon>Bacteroidota</taxon>
        <taxon>Flavobacteriia</taxon>
        <taxon>Flavobacteriales</taxon>
        <taxon>Flavobacteriaceae</taxon>
        <taxon>Tenacibaculum</taxon>
    </lineage>
</organism>
<evidence type="ECO:0000313" key="5">
    <source>
        <dbReference type="Proteomes" id="UP001497416"/>
    </source>
</evidence>
<dbReference type="Pfam" id="PF18962">
    <property type="entry name" value="Por_Secre_tail"/>
    <property type="match status" value="1"/>
</dbReference>
<evidence type="ECO:0000256" key="1">
    <source>
        <dbReference type="ARBA" id="ARBA00022729"/>
    </source>
</evidence>
<dbReference type="EMBL" id="CAXIXY010000006">
    <property type="protein sequence ID" value="CAL2092344.1"/>
    <property type="molecule type" value="Genomic_DNA"/>
</dbReference>